<comment type="caution">
    <text evidence="6">The sequence shown here is derived from an EMBL/GenBank/DDBJ whole genome shotgun (WGS) entry which is preliminary data.</text>
</comment>
<feature type="region of interest" description="Disordered" evidence="2">
    <location>
        <begin position="820"/>
        <end position="847"/>
    </location>
</feature>
<comment type="similarity">
    <text evidence="1">Belongs to the helicase family.</text>
</comment>
<keyword evidence="1" id="KW-0234">DNA repair</keyword>
<dbReference type="EMBL" id="LWDF02000595">
    <property type="protein sequence ID" value="KAE8244699.1"/>
    <property type="molecule type" value="Genomic_DNA"/>
</dbReference>
<dbReference type="Pfam" id="PF14214">
    <property type="entry name" value="Helitron_like_N"/>
    <property type="match status" value="1"/>
</dbReference>
<dbReference type="SUPFAM" id="SSF52540">
    <property type="entry name" value="P-loop containing nucleoside triphosphate hydrolases"/>
    <property type="match status" value="2"/>
</dbReference>
<dbReference type="InterPro" id="IPR010285">
    <property type="entry name" value="DNA_helicase_pif1-like_DEAD"/>
</dbReference>
<feature type="compositionally biased region" description="Acidic residues" evidence="2">
    <location>
        <begin position="1091"/>
        <end position="1106"/>
    </location>
</feature>
<feature type="compositionally biased region" description="Basic and acidic residues" evidence="2">
    <location>
        <begin position="1943"/>
        <end position="1955"/>
    </location>
</feature>
<comment type="cofactor">
    <cofactor evidence="1">
        <name>Mg(2+)</name>
        <dbReference type="ChEBI" id="CHEBI:18420"/>
    </cofactor>
</comment>
<evidence type="ECO:0000259" key="5">
    <source>
        <dbReference type="Pfam" id="PF20209"/>
    </source>
</evidence>
<evidence type="ECO:0000259" key="3">
    <source>
        <dbReference type="Pfam" id="PF05970"/>
    </source>
</evidence>
<feature type="compositionally biased region" description="Polar residues" evidence="2">
    <location>
        <begin position="1933"/>
        <end position="1942"/>
    </location>
</feature>
<name>A0A177T5D3_9BASI</name>
<dbReference type="CDD" id="cd18809">
    <property type="entry name" value="SF1_C_RecD"/>
    <property type="match status" value="1"/>
</dbReference>
<evidence type="ECO:0000256" key="2">
    <source>
        <dbReference type="SAM" id="MobiDB-lite"/>
    </source>
</evidence>
<keyword evidence="7" id="KW-1185">Reference proteome</keyword>
<organism evidence="6 7">
    <name type="scientific">Tilletia indica</name>
    <dbReference type="NCBI Taxonomy" id="43049"/>
    <lineage>
        <taxon>Eukaryota</taxon>
        <taxon>Fungi</taxon>
        <taxon>Dikarya</taxon>
        <taxon>Basidiomycota</taxon>
        <taxon>Ustilaginomycotina</taxon>
        <taxon>Exobasidiomycetes</taxon>
        <taxon>Tilletiales</taxon>
        <taxon>Tilletiaceae</taxon>
        <taxon>Tilletia</taxon>
    </lineage>
</organism>
<dbReference type="InterPro" id="IPR025476">
    <property type="entry name" value="Helitron_helicase-like"/>
</dbReference>
<feature type="region of interest" description="Disordered" evidence="2">
    <location>
        <begin position="1041"/>
        <end position="1113"/>
    </location>
</feature>
<feature type="domain" description="DUF6570" evidence="5">
    <location>
        <begin position="276"/>
        <end position="416"/>
    </location>
</feature>
<accession>A0A177T5D3</accession>
<gene>
    <name evidence="6" type="ORF">A4X13_0g6352</name>
</gene>
<feature type="compositionally biased region" description="Basic and acidic residues" evidence="2">
    <location>
        <begin position="829"/>
        <end position="847"/>
    </location>
</feature>
<reference evidence="6" key="1">
    <citation type="submission" date="2016-04" db="EMBL/GenBank/DDBJ databases">
        <authorList>
            <person name="Nguyen H.D."/>
            <person name="Samba Siva P."/>
            <person name="Cullis J."/>
            <person name="Levesque C.A."/>
            <person name="Hambleton S."/>
        </authorList>
    </citation>
    <scope>NUCLEOTIDE SEQUENCE</scope>
    <source>
        <strain evidence="6">DAOMC 236416</strain>
    </source>
</reference>
<comment type="catalytic activity">
    <reaction evidence="1">
        <text>ATP + H2O = ADP + phosphate + H(+)</text>
        <dbReference type="Rhea" id="RHEA:13065"/>
        <dbReference type="ChEBI" id="CHEBI:15377"/>
        <dbReference type="ChEBI" id="CHEBI:15378"/>
        <dbReference type="ChEBI" id="CHEBI:30616"/>
        <dbReference type="ChEBI" id="CHEBI:43474"/>
        <dbReference type="ChEBI" id="CHEBI:456216"/>
        <dbReference type="EC" id="5.6.2.3"/>
    </reaction>
</comment>
<dbReference type="PANTHER" id="PTHR47642">
    <property type="entry name" value="ATP-DEPENDENT DNA HELICASE"/>
    <property type="match status" value="1"/>
</dbReference>
<dbReference type="GO" id="GO:0043139">
    <property type="term" value="F:5'-3' DNA helicase activity"/>
    <property type="evidence" value="ECO:0007669"/>
    <property type="project" value="UniProtKB-EC"/>
</dbReference>
<feature type="region of interest" description="Disordered" evidence="2">
    <location>
        <begin position="1933"/>
        <end position="1982"/>
    </location>
</feature>
<evidence type="ECO:0000313" key="7">
    <source>
        <dbReference type="Proteomes" id="UP000077521"/>
    </source>
</evidence>
<dbReference type="GO" id="GO:0006281">
    <property type="term" value="P:DNA repair"/>
    <property type="evidence" value="ECO:0007669"/>
    <property type="project" value="UniProtKB-KW"/>
</dbReference>
<proteinExistence type="inferred from homology"/>
<dbReference type="Proteomes" id="UP000077521">
    <property type="component" value="Unassembled WGS sequence"/>
</dbReference>
<keyword evidence="1" id="KW-0233">DNA recombination</keyword>
<dbReference type="GO" id="GO:0016787">
    <property type="term" value="F:hydrolase activity"/>
    <property type="evidence" value="ECO:0007669"/>
    <property type="project" value="UniProtKB-KW"/>
</dbReference>
<feature type="compositionally biased region" description="Basic residues" evidence="2">
    <location>
        <begin position="1149"/>
        <end position="1159"/>
    </location>
</feature>
<evidence type="ECO:0000256" key="1">
    <source>
        <dbReference type="RuleBase" id="RU363044"/>
    </source>
</evidence>
<sequence length="1982" mass="219331">MDRSSDDFAAVSTENIRSMVNHTCHRRGGSRMNRPELVDTLLASMAVREFSELQSGARRRVDNEPDWIFRRLPVVHRSMEEIYGPAILRGYLASSHRRRHQGLCSFLDPMQDAIMAQEAQAAREPTPDPPAPCKQSNITNISLHSTDNIKWTLAVTSTWPQPIPQRVHDDCLRDFREGTNIAVGPTCAVCSRRVFTKDLLFTKELLTSQRVAASSLDLEILRIVDEHILARPGNHFEFDDSNLNGLALDRRGIHCDEFGTFLDVCSECHTAISRKKPKLPALALANGNIRGWLPSHLQDCTWFEERLCARYLGSACVVRLYDLTSPGAPAERPRVMKGHACAFPLNTIATATKLPWAIGDGDTLVSCLVTGPRQPRLSDLRHVFKVRRKKVHDLLHFLRNNFKDYPQFPIDEESLNDLPKDDVPASIMRCVGHNEVANPHSLFDAETAGIHPHPALEGLEDDDERDGQTTFLEHHGLVDVTGARISSTERTANALANTTGSDRPDLLIKHGTTFIKEYDNPGLFPGMFPTLFPWGIGGFEDRDNRQERLSLKRQGSLLLDLADSHFRRHLSFVFVLCNIIQRRAIHLGSRFVCKMRDFDSVSKSIRSMDAKMVKGVSKHLMDGGRITDLTTAETKILTLLKKCEVVSSNVAGSKAVMNRARADIRAYVGQFGVFQLFLTLTPSTAHSPVFHIFYGDSSIQLDARSPVLPSPSESGVRLADDPVAATDYFHFHIAAVFKFLFGYDMRTQNSTKAGGILGHLKAFFLVKEHTMRGQLHGHILLWLDGGLNPSDLRALMRDDTEFRARYLAFYDDLIKHEIPIAPDTPSQRSTEDPRRQRPPDPSDFDYKNLFEQDHHSLGEMVQRHKCRTTCLKGGRKSCRFLFPHEVNPEPSFDPDSNSISPRVRDPTINWHNPTILVAVRHNHDLKAVQSGRSGVAAASYITSYATKSDETPANQISMINTVYERMAAGDETAEDVKALLSRCVMQFGRERQLHAQQVVTYVRDLGDTWQSHKTVPMLSGRLILTVGLRFGRPVVAADLVGEPTGTDANEDPPTMDGTGLAQQLSTGGHVPDVGEVDPLNSTSDITPTPVEADDADEDINSDEDDGVLPVSTSGKAHQVDDYLHRGPTLSGLCFYEFVQFCKLIPSPKKPNRNHHRVKASHPNVDSHHHSYTPSKPVGIPRAIFHRMPRSNGTSTHGEAYCLAMLAHFKAFSVDEPIKQLDATYEETFAQHSFNESSQAIMANWSALTECDDARDADQLLRRKRESARDADLDKDTEAMLHAGPGADSATADVDIQALVRQKKKTCQATLEYTKTLSKAGWFVGAKTTQEPTASSSTSCPVFSQVRRRQWTKEIKARELQSRSTASVPKATTGVLSDNLGAAGQFLPPSTSTDPVIIPDLHLAPTTERLTNKNMTSTELIDALVAERKLNSAQTMAFTIAARHFFAELSGTVVPPLRLLMHGEGGTGKTVVVRLLRELLESYGKGNAILFMAPTGKAAAAIGGSTQHSAFALHVHKRNATTEELGSAHRDDVTPRRIKFLQNKLQDISWVFFDEVSMTSCETMADIDQSLRVGKQNLETPFGGVNVMFAGDLCQLPPVGSSPLYRTHASAALPSERRSKAQLGRAVWKEVTSVIEFTEQMRMRDSDMASTLSRLRLRKCNDADTDMLNSNVLQSETQPDGVKLDERPEVMVLTRTNETVRTLNQHKAAIHGAGAGTVVENSYADDTTDEVMTAQQRTALLSYHGPTGSKTGLGRLPLFIGMPVVFRGGNQSVELGVTNGAFATVAGYDLVKDKWDLTIARGLLLQFPKLTDLHLTGLPDGCYPITPLPSKFSFRDKADGPVVRVTRRQLPIQPGFAMTVHSAQGITANNGIVVDLRKGGFEAYVAASRATTRDNLFLIAPVQLKQLNSPALPYQLSKELKRLEALAQATRNVYQSGVQPNRSSPEKRSGGEDLKSPTKRRKVSENRTPLSPLILQPNDHDGP</sequence>
<feature type="domain" description="Helitron helicase-like" evidence="4">
    <location>
        <begin position="564"/>
        <end position="781"/>
    </location>
</feature>
<dbReference type="Pfam" id="PF05970">
    <property type="entry name" value="PIF1"/>
    <property type="match status" value="1"/>
</dbReference>
<dbReference type="GO" id="GO:0006310">
    <property type="term" value="P:DNA recombination"/>
    <property type="evidence" value="ECO:0007669"/>
    <property type="project" value="UniProtKB-KW"/>
</dbReference>
<keyword evidence="1" id="KW-0378">Hydrolase</keyword>
<dbReference type="InterPro" id="IPR027417">
    <property type="entry name" value="P-loop_NTPase"/>
</dbReference>
<keyword evidence="1" id="KW-0347">Helicase</keyword>
<feature type="region of interest" description="Disordered" evidence="2">
    <location>
        <begin position="1149"/>
        <end position="1173"/>
    </location>
</feature>
<keyword evidence="1" id="KW-0067">ATP-binding</keyword>
<dbReference type="GO" id="GO:0000723">
    <property type="term" value="P:telomere maintenance"/>
    <property type="evidence" value="ECO:0007669"/>
    <property type="project" value="InterPro"/>
</dbReference>
<protein>
    <recommendedName>
        <fullName evidence="1">ATP-dependent DNA helicase</fullName>
        <ecNumber evidence="1">5.6.2.3</ecNumber>
    </recommendedName>
</protein>
<dbReference type="GO" id="GO:0005524">
    <property type="term" value="F:ATP binding"/>
    <property type="evidence" value="ECO:0007669"/>
    <property type="project" value="UniProtKB-KW"/>
</dbReference>
<dbReference type="EC" id="5.6.2.3" evidence="1"/>
<dbReference type="Pfam" id="PF20209">
    <property type="entry name" value="DUF6570"/>
    <property type="match status" value="1"/>
</dbReference>
<reference evidence="6" key="2">
    <citation type="journal article" date="2019" name="IMA Fungus">
        <title>Genome sequencing and comparison of five Tilletia species to identify candidate genes for the detection of regulated species infecting wheat.</title>
        <authorList>
            <person name="Nguyen H.D.T."/>
            <person name="Sultana T."/>
            <person name="Kesanakurti P."/>
            <person name="Hambleton S."/>
        </authorList>
    </citation>
    <scope>NUCLEOTIDE SEQUENCE</scope>
    <source>
        <strain evidence="6">DAOMC 236416</strain>
    </source>
</reference>
<dbReference type="InterPro" id="IPR046700">
    <property type="entry name" value="DUF6570"/>
</dbReference>
<dbReference type="Gene3D" id="3.40.50.300">
    <property type="entry name" value="P-loop containing nucleotide triphosphate hydrolases"/>
    <property type="match status" value="1"/>
</dbReference>
<keyword evidence="1" id="KW-0227">DNA damage</keyword>
<dbReference type="InterPro" id="IPR051055">
    <property type="entry name" value="PIF1_helicase"/>
</dbReference>
<evidence type="ECO:0000259" key="4">
    <source>
        <dbReference type="Pfam" id="PF14214"/>
    </source>
</evidence>
<feature type="domain" description="DNA helicase Pif1-like DEAD-box helicase" evidence="3">
    <location>
        <begin position="1458"/>
        <end position="1648"/>
    </location>
</feature>
<evidence type="ECO:0000313" key="6">
    <source>
        <dbReference type="EMBL" id="KAE8244699.1"/>
    </source>
</evidence>
<keyword evidence="1" id="KW-0547">Nucleotide-binding</keyword>